<dbReference type="InterPro" id="IPR002159">
    <property type="entry name" value="CD36_fam"/>
</dbReference>
<dbReference type="PANTHER" id="PTHR11923">
    <property type="entry name" value="SCAVENGER RECEPTOR CLASS B TYPE-1 SR-B1"/>
    <property type="match status" value="1"/>
</dbReference>
<dbReference type="GO" id="GO:0005044">
    <property type="term" value="F:scavenger receptor activity"/>
    <property type="evidence" value="ECO:0007669"/>
    <property type="project" value="TreeGrafter"/>
</dbReference>
<comment type="similarity">
    <text evidence="2">Belongs to the CD36 family.</text>
</comment>
<evidence type="ECO:0000256" key="7">
    <source>
        <dbReference type="SAM" id="Phobius"/>
    </source>
</evidence>
<reference evidence="8" key="1">
    <citation type="submission" date="2020-10" db="EMBL/GenBank/DDBJ databases">
        <title>Chromosome-scale genome assembly of the Allis shad, Alosa alosa.</title>
        <authorList>
            <person name="Margot Z."/>
            <person name="Christophe K."/>
            <person name="Cabau C."/>
            <person name="Louis A."/>
            <person name="Berthelot C."/>
            <person name="Parey E."/>
            <person name="Roest Crollius H."/>
            <person name="Montfort J."/>
            <person name="Robinson-Rechavi M."/>
            <person name="Bucao C."/>
            <person name="Bouchez O."/>
            <person name="Gislard M."/>
            <person name="Lluch J."/>
            <person name="Milhes M."/>
            <person name="Lampietro C."/>
            <person name="Lopez Roques C."/>
            <person name="Donnadieu C."/>
            <person name="Braasch I."/>
            <person name="Desvignes T."/>
            <person name="Postlethwait J."/>
            <person name="Bobe J."/>
            <person name="Guiguen Y."/>
        </authorList>
    </citation>
    <scope>NUCLEOTIDE SEQUENCE</scope>
    <source>
        <strain evidence="8">M-15738</strain>
        <tissue evidence="8">Blood</tissue>
    </source>
</reference>
<dbReference type="GO" id="GO:0006622">
    <property type="term" value="P:protein targeting to lysosome"/>
    <property type="evidence" value="ECO:0007669"/>
    <property type="project" value="TreeGrafter"/>
</dbReference>
<gene>
    <name evidence="8" type="ORF">AALO_G00160930</name>
</gene>
<name>A0AAV6GB18_9TELE</name>
<dbReference type="Pfam" id="PF01130">
    <property type="entry name" value="CD36"/>
    <property type="match status" value="1"/>
</dbReference>
<dbReference type="GO" id="GO:0016020">
    <property type="term" value="C:membrane"/>
    <property type="evidence" value="ECO:0007669"/>
    <property type="project" value="UniProtKB-SubCell"/>
</dbReference>
<sequence>MSSPHFYQADEKFVEDVIGMKPKKEHHETTIDINPLTGIVLRAAKRLQVNVLVEKIQIFQSQTGDVRTLVFPVMYLNESVVIDDDSAKKLLAVVAEGNVVINIPFIIIGLGVLLGVVFMALMCRQRTPESSPAERQPLLKP</sequence>
<evidence type="ECO:0000256" key="3">
    <source>
        <dbReference type="ARBA" id="ARBA00022692"/>
    </source>
</evidence>
<proteinExistence type="inferred from homology"/>
<accession>A0AAV6GB18</accession>
<evidence type="ECO:0000313" key="9">
    <source>
        <dbReference type="Proteomes" id="UP000823561"/>
    </source>
</evidence>
<organism evidence="8 9">
    <name type="scientific">Alosa alosa</name>
    <name type="common">allis shad</name>
    <dbReference type="NCBI Taxonomy" id="278164"/>
    <lineage>
        <taxon>Eukaryota</taxon>
        <taxon>Metazoa</taxon>
        <taxon>Chordata</taxon>
        <taxon>Craniata</taxon>
        <taxon>Vertebrata</taxon>
        <taxon>Euteleostomi</taxon>
        <taxon>Actinopterygii</taxon>
        <taxon>Neopterygii</taxon>
        <taxon>Teleostei</taxon>
        <taxon>Clupei</taxon>
        <taxon>Clupeiformes</taxon>
        <taxon>Clupeoidei</taxon>
        <taxon>Clupeidae</taxon>
        <taxon>Alosa</taxon>
    </lineage>
</organism>
<dbReference type="EMBL" id="JADWDJ010000012">
    <property type="protein sequence ID" value="KAG5272035.1"/>
    <property type="molecule type" value="Genomic_DNA"/>
</dbReference>
<comment type="caution">
    <text evidence="8">The sequence shown here is derived from an EMBL/GenBank/DDBJ whole genome shotgun (WGS) entry which is preliminary data.</text>
</comment>
<keyword evidence="9" id="KW-1185">Reference proteome</keyword>
<dbReference type="PANTHER" id="PTHR11923:SF112">
    <property type="entry name" value="LYSOSOME MEMBRANE PROTEIN 2"/>
    <property type="match status" value="1"/>
</dbReference>
<dbReference type="Proteomes" id="UP000823561">
    <property type="component" value="Chromosome 12"/>
</dbReference>
<protein>
    <submittedName>
        <fullName evidence="8">Uncharacterized protein</fullName>
    </submittedName>
</protein>
<evidence type="ECO:0000313" key="8">
    <source>
        <dbReference type="EMBL" id="KAG5272035.1"/>
    </source>
</evidence>
<keyword evidence="3 7" id="KW-0812">Transmembrane</keyword>
<evidence type="ECO:0000256" key="2">
    <source>
        <dbReference type="ARBA" id="ARBA00010532"/>
    </source>
</evidence>
<keyword evidence="4 7" id="KW-1133">Transmembrane helix</keyword>
<dbReference type="GO" id="GO:0005737">
    <property type="term" value="C:cytoplasm"/>
    <property type="evidence" value="ECO:0007669"/>
    <property type="project" value="TreeGrafter"/>
</dbReference>
<evidence type="ECO:0000256" key="6">
    <source>
        <dbReference type="ARBA" id="ARBA00023180"/>
    </source>
</evidence>
<keyword evidence="5 7" id="KW-0472">Membrane</keyword>
<evidence type="ECO:0000256" key="5">
    <source>
        <dbReference type="ARBA" id="ARBA00023136"/>
    </source>
</evidence>
<evidence type="ECO:0000256" key="1">
    <source>
        <dbReference type="ARBA" id="ARBA00004370"/>
    </source>
</evidence>
<dbReference type="AlphaFoldDB" id="A0AAV6GB18"/>
<keyword evidence="6" id="KW-0325">Glycoprotein</keyword>
<evidence type="ECO:0000256" key="4">
    <source>
        <dbReference type="ARBA" id="ARBA00022989"/>
    </source>
</evidence>
<comment type="subcellular location">
    <subcellularLocation>
        <location evidence="1">Membrane</location>
    </subcellularLocation>
</comment>
<dbReference type="GO" id="GO:0006898">
    <property type="term" value="P:receptor-mediated endocytosis"/>
    <property type="evidence" value="ECO:0007669"/>
    <property type="project" value="TreeGrafter"/>
</dbReference>
<feature type="transmembrane region" description="Helical" evidence="7">
    <location>
        <begin position="99"/>
        <end position="121"/>
    </location>
</feature>